<dbReference type="Proteomes" id="UP000326939">
    <property type="component" value="Chromosome 14"/>
</dbReference>
<dbReference type="Pfam" id="PF12579">
    <property type="entry name" value="DUF3755"/>
    <property type="match status" value="1"/>
</dbReference>
<feature type="compositionally biased region" description="Low complexity" evidence="1">
    <location>
        <begin position="37"/>
        <end position="50"/>
    </location>
</feature>
<feature type="region of interest" description="Disordered" evidence="1">
    <location>
        <begin position="1"/>
        <end position="60"/>
    </location>
</feature>
<evidence type="ECO:0000313" key="2">
    <source>
        <dbReference type="EMBL" id="KAB5527788.1"/>
    </source>
</evidence>
<dbReference type="PANTHER" id="PTHR14000:SF1">
    <property type="entry name" value="HISTONE H2A DEUBIQUITINASE (DUF3755)"/>
    <property type="match status" value="1"/>
</dbReference>
<feature type="compositionally biased region" description="Basic and acidic residues" evidence="1">
    <location>
        <begin position="119"/>
        <end position="144"/>
    </location>
</feature>
<dbReference type="InterPro" id="IPR022228">
    <property type="entry name" value="DUF3755"/>
</dbReference>
<proteinExistence type="predicted"/>
<dbReference type="AlphaFoldDB" id="A0A5N5K8A1"/>
<dbReference type="CDD" id="cd00167">
    <property type="entry name" value="SANT"/>
    <property type="match status" value="1"/>
</dbReference>
<feature type="compositionally biased region" description="Polar residues" evidence="1">
    <location>
        <begin position="145"/>
        <end position="159"/>
    </location>
</feature>
<feature type="compositionally biased region" description="Polar residues" evidence="1">
    <location>
        <begin position="19"/>
        <end position="36"/>
    </location>
</feature>
<keyword evidence="3" id="KW-1185">Reference proteome</keyword>
<gene>
    <name evidence="2" type="ORF">DKX38_021635</name>
</gene>
<evidence type="ECO:0000313" key="3">
    <source>
        <dbReference type="Proteomes" id="UP000326939"/>
    </source>
</evidence>
<reference evidence="3" key="1">
    <citation type="journal article" date="2019" name="Gigascience">
        <title>De novo genome assembly of the endangered Acer yangbiense, a plant species with extremely small populations endemic to Yunnan Province, China.</title>
        <authorList>
            <person name="Yang J."/>
            <person name="Wariss H.M."/>
            <person name="Tao L."/>
            <person name="Zhang R."/>
            <person name="Yun Q."/>
            <person name="Hollingsworth P."/>
            <person name="Dao Z."/>
            <person name="Luo G."/>
            <person name="Guo H."/>
            <person name="Ma Y."/>
            <person name="Sun W."/>
        </authorList>
    </citation>
    <scope>NUCLEOTIDE SEQUENCE [LARGE SCALE GENOMIC DNA]</scope>
    <source>
        <strain evidence="3">cv. br00</strain>
    </source>
</reference>
<sequence>MVMAVSANNNNDNNNNNNQEATASQKPPSTANGVPVNSTNNNSNSNNFSTGGAVNSKTLSSLRHDPGISVEWSPDEQSILDDLLSKYASESNLVRYAKIAMKLKDKTVRDVAMRCRWMTKKENGKRRKEDHSARKNKDRKEKATDSSTKSSSHLTTRPNGPSYAPPMIPIDNDDGVSYKGLDNTSVVSFADIGGATGELLEKNAQILNQISSNFAGFQIHDNINLLCQSRENILALLNEYVLTSLIYTCHTLCLQSYLVTICELCSLNDMPETMKQMPLLPVKLNEELASNILPPPSH</sequence>
<organism evidence="2 3">
    <name type="scientific">Salix brachista</name>
    <dbReference type="NCBI Taxonomy" id="2182728"/>
    <lineage>
        <taxon>Eukaryota</taxon>
        <taxon>Viridiplantae</taxon>
        <taxon>Streptophyta</taxon>
        <taxon>Embryophyta</taxon>
        <taxon>Tracheophyta</taxon>
        <taxon>Spermatophyta</taxon>
        <taxon>Magnoliopsida</taxon>
        <taxon>eudicotyledons</taxon>
        <taxon>Gunneridae</taxon>
        <taxon>Pentapetalae</taxon>
        <taxon>rosids</taxon>
        <taxon>fabids</taxon>
        <taxon>Malpighiales</taxon>
        <taxon>Salicaceae</taxon>
        <taxon>Saliceae</taxon>
        <taxon>Salix</taxon>
    </lineage>
</organism>
<name>A0A5N5K8A1_9ROSI</name>
<feature type="compositionally biased region" description="Low complexity" evidence="1">
    <location>
        <begin position="8"/>
        <end position="18"/>
    </location>
</feature>
<evidence type="ECO:0000256" key="1">
    <source>
        <dbReference type="SAM" id="MobiDB-lite"/>
    </source>
</evidence>
<evidence type="ECO:0008006" key="4">
    <source>
        <dbReference type="Google" id="ProtNLM"/>
    </source>
</evidence>
<feature type="region of interest" description="Disordered" evidence="1">
    <location>
        <begin position="119"/>
        <end position="169"/>
    </location>
</feature>
<dbReference type="Gene3D" id="1.10.10.60">
    <property type="entry name" value="Homeodomain-like"/>
    <property type="match status" value="1"/>
</dbReference>
<protein>
    <recommendedName>
        <fullName evidence="4">Myb-like domain-containing protein</fullName>
    </recommendedName>
</protein>
<comment type="caution">
    <text evidence="2">The sequence shown here is derived from an EMBL/GenBank/DDBJ whole genome shotgun (WGS) entry which is preliminary data.</text>
</comment>
<dbReference type="InterPro" id="IPR001005">
    <property type="entry name" value="SANT/Myb"/>
</dbReference>
<accession>A0A5N5K8A1</accession>
<dbReference type="PANTHER" id="PTHR14000">
    <property type="entry name" value="FINGER CCCH DOMAIN PROTEIN, PUTATIVE (DUF3755)-RELATED"/>
    <property type="match status" value="1"/>
</dbReference>
<dbReference type="EMBL" id="VDCV01000014">
    <property type="protein sequence ID" value="KAB5527788.1"/>
    <property type="molecule type" value="Genomic_DNA"/>
</dbReference>